<evidence type="ECO:0000313" key="6">
    <source>
        <dbReference type="EMBL" id="CBI07382.1"/>
    </source>
</evidence>
<dbReference type="GO" id="GO:0005829">
    <property type="term" value="C:cytosol"/>
    <property type="evidence" value="ECO:0007669"/>
    <property type="project" value="TreeGrafter"/>
</dbReference>
<evidence type="ECO:0000256" key="1">
    <source>
        <dbReference type="ARBA" id="ARBA00018329"/>
    </source>
</evidence>
<sequence length="107" mass="11588">MTVTKAELADHLNDSVGLSKRDALELVDGFFVTMRQTLARGEPILLSGFGKFTLRDKRSRPGRNPLPGCNPRTGESALIASRRVVTFSASLDLRKRGNAGVVDDDCG</sequence>
<dbReference type="CDD" id="cd13835">
    <property type="entry name" value="IHF_A"/>
    <property type="match status" value="1"/>
</dbReference>
<reference evidence="6" key="1">
    <citation type="submission" date="2009-10" db="EMBL/GenBank/DDBJ databases">
        <title>Diversity of trophic interactions inside an arsenic-rich microbial ecosystem.</title>
        <authorList>
            <person name="Bertin P.N."/>
            <person name="Heinrich-Salmeron A."/>
            <person name="Pelletier E."/>
            <person name="Goulhen-Chollet F."/>
            <person name="Arsene-Ploetze F."/>
            <person name="Gallien S."/>
            <person name="Calteau A."/>
            <person name="Vallenet D."/>
            <person name="Casiot C."/>
            <person name="Chane-Woon-Ming B."/>
            <person name="Giloteaux L."/>
            <person name="Barakat M."/>
            <person name="Bonnefoy V."/>
            <person name="Bruneel O."/>
            <person name="Chandler M."/>
            <person name="Cleiss J."/>
            <person name="Duran R."/>
            <person name="Elbaz-Poulichet F."/>
            <person name="Fonknechten N."/>
            <person name="Lauga B."/>
            <person name="Mornico D."/>
            <person name="Ortet P."/>
            <person name="Schaeffer C."/>
            <person name="Siguier P."/>
            <person name="Alexander Thil Smith A."/>
            <person name="Van Dorsselaer A."/>
            <person name="Weissenbach J."/>
            <person name="Medigue C."/>
            <person name="Le Paslier D."/>
        </authorList>
    </citation>
    <scope>NUCLEOTIDE SEQUENCE</scope>
</reference>
<dbReference type="GO" id="GO:0030527">
    <property type="term" value="F:structural constituent of chromatin"/>
    <property type="evidence" value="ECO:0007669"/>
    <property type="project" value="InterPro"/>
</dbReference>
<dbReference type="PANTHER" id="PTHR33175:SF2">
    <property type="entry name" value="INTEGRATION HOST FACTOR SUBUNIT ALPHA"/>
    <property type="match status" value="1"/>
</dbReference>
<dbReference type="GO" id="GO:0009893">
    <property type="term" value="P:positive regulation of metabolic process"/>
    <property type="evidence" value="ECO:0007669"/>
    <property type="project" value="UniProtKB-ARBA"/>
</dbReference>
<dbReference type="InterPro" id="IPR010992">
    <property type="entry name" value="IHF-like_DNA-bd_dom_sf"/>
</dbReference>
<keyword evidence="4" id="KW-0804">Transcription</keyword>
<gene>
    <name evidence="6" type="primary">ihfA</name>
    <name evidence="6" type="ORF">CARN6_0714</name>
</gene>
<keyword evidence="3" id="KW-0805">Transcription regulation</keyword>
<keyword evidence="6" id="KW-0238">DNA-binding</keyword>
<dbReference type="SUPFAM" id="SSF47729">
    <property type="entry name" value="IHF-like DNA-binding proteins"/>
    <property type="match status" value="1"/>
</dbReference>
<proteinExistence type="predicted"/>
<evidence type="ECO:0000256" key="3">
    <source>
        <dbReference type="ARBA" id="ARBA00023015"/>
    </source>
</evidence>
<keyword evidence="5" id="KW-0233">DNA recombination</keyword>
<dbReference type="GO" id="GO:0003677">
    <property type="term" value="F:DNA binding"/>
    <property type="evidence" value="ECO:0007669"/>
    <property type="project" value="UniProtKB-KW"/>
</dbReference>
<dbReference type="PANTHER" id="PTHR33175">
    <property type="entry name" value="DNA-BINDING PROTEIN HU"/>
    <property type="match status" value="1"/>
</dbReference>
<evidence type="ECO:0000256" key="4">
    <source>
        <dbReference type="ARBA" id="ARBA00023163"/>
    </source>
</evidence>
<dbReference type="EMBL" id="CABQ01000087">
    <property type="protein sequence ID" value="CBI07382.1"/>
    <property type="molecule type" value="Genomic_DNA"/>
</dbReference>
<dbReference type="SMART" id="SM00411">
    <property type="entry name" value="BHL"/>
    <property type="match status" value="1"/>
</dbReference>
<dbReference type="Gene3D" id="4.10.520.10">
    <property type="entry name" value="IHF-like DNA-binding proteins"/>
    <property type="match status" value="1"/>
</dbReference>
<protein>
    <recommendedName>
        <fullName evidence="1">Integration host factor subunit alpha</fullName>
    </recommendedName>
</protein>
<comment type="caution">
    <text evidence="6">The sequence shown here is derived from an EMBL/GenBank/DDBJ whole genome shotgun (WGS) entry which is preliminary data.</text>
</comment>
<accession>E6QJG6</accession>
<evidence type="ECO:0000256" key="5">
    <source>
        <dbReference type="ARBA" id="ARBA00023172"/>
    </source>
</evidence>
<evidence type="ECO:0000256" key="2">
    <source>
        <dbReference type="ARBA" id="ARBA00022845"/>
    </source>
</evidence>
<dbReference type="AlphaFoldDB" id="E6QJG6"/>
<organism evidence="6">
    <name type="scientific">mine drainage metagenome</name>
    <dbReference type="NCBI Taxonomy" id="410659"/>
    <lineage>
        <taxon>unclassified sequences</taxon>
        <taxon>metagenomes</taxon>
        <taxon>ecological metagenomes</taxon>
    </lineage>
</organism>
<dbReference type="InterPro" id="IPR005684">
    <property type="entry name" value="IHF_alpha"/>
</dbReference>
<dbReference type="InterPro" id="IPR000119">
    <property type="entry name" value="Hist_DNA-bd"/>
</dbReference>
<dbReference type="GO" id="GO:0006417">
    <property type="term" value="P:regulation of translation"/>
    <property type="evidence" value="ECO:0007669"/>
    <property type="project" value="UniProtKB-KW"/>
</dbReference>
<name>E6QJG6_9ZZZZ</name>
<dbReference type="Pfam" id="PF00216">
    <property type="entry name" value="Bac_DNA_binding"/>
    <property type="match status" value="1"/>
</dbReference>
<dbReference type="GO" id="GO:0006310">
    <property type="term" value="P:DNA recombination"/>
    <property type="evidence" value="ECO:0007669"/>
    <property type="project" value="UniProtKB-KW"/>
</dbReference>
<dbReference type="GO" id="GO:0006355">
    <property type="term" value="P:regulation of DNA-templated transcription"/>
    <property type="evidence" value="ECO:0007669"/>
    <property type="project" value="InterPro"/>
</dbReference>
<keyword evidence="2" id="KW-0810">Translation regulation</keyword>